<dbReference type="Proteomes" id="UP000781932">
    <property type="component" value="Unassembled WGS sequence"/>
</dbReference>
<proteinExistence type="predicted"/>
<dbReference type="GeneID" id="62162040"/>
<feature type="region of interest" description="Disordered" evidence="2">
    <location>
        <begin position="497"/>
        <end position="519"/>
    </location>
</feature>
<evidence type="ECO:0000256" key="2">
    <source>
        <dbReference type="SAM" id="MobiDB-lite"/>
    </source>
</evidence>
<feature type="compositionally biased region" description="Low complexity" evidence="2">
    <location>
        <begin position="568"/>
        <end position="579"/>
    </location>
</feature>
<gene>
    <name evidence="3" type="ORF">CkaCkLH20_06249</name>
</gene>
<dbReference type="AlphaFoldDB" id="A0A9P6I9A3"/>
<feature type="compositionally biased region" description="Basic and acidic residues" evidence="2">
    <location>
        <begin position="506"/>
        <end position="519"/>
    </location>
</feature>
<evidence type="ECO:0000256" key="1">
    <source>
        <dbReference type="SAM" id="Coils"/>
    </source>
</evidence>
<name>A0A9P6I9A3_9PEZI</name>
<feature type="compositionally biased region" description="Acidic residues" evidence="2">
    <location>
        <begin position="615"/>
        <end position="627"/>
    </location>
</feature>
<reference evidence="3" key="1">
    <citation type="submission" date="2020-03" db="EMBL/GenBank/DDBJ databases">
        <authorList>
            <person name="He L."/>
        </authorList>
    </citation>
    <scope>NUCLEOTIDE SEQUENCE</scope>
    <source>
        <strain evidence="3">CkLH20</strain>
    </source>
</reference>
<keyword evidence="4" id="KW-1185">Reference proteome</keyword>
<dbReference type="EMBL" id="JAATWM020000018">
    <property type="protein sequence ID" value="KAF9876306.1"/>
    <property type="molecule type" value="Genomic_DNA"/>
</dbReference>
<evidence type="ECO:0000313" key="4">
    <source>
        <dbReference type="Proteomes" id="UP000781932"/>
    </source>
</evidence>
<organism evidence="3 4">
    <name type="scientific">Colletotrichum karsti</name>
    <dbReference type="NCBI Taxonomy" id="1095194"/>
    <lineage>
        <taxon>Eukaryota</taxon>
        <taxon>Fungi</taxon>
        <taxon>Dikarya</taxon>
        <taxon>Ascomycota</taxon>
        <taxon>Pezizomycotina</taxon>
        <taxon>Sordariomycetes</taxon>
        <taxon>Hypocreomycetidae</taxon>
        <taxon>Glomerellales</taxon>
        <taxon>Glomerellaceae</taxon>
        <taxon>Colletotrichum</taxon>
        <taxon>Colletotrichum boninense species complex</taxon>
    </lineage>
</organism>
<keyword evidence="1" id="KW-0175">Coiled coil</keyword>
<reference evidence="3" key="2">
    <citation type="submission" date="2020-11" db="EMBL/GenBank/DDBJ databases">
        <title>Whole genome sequencing of Colletotrichum sp.</title>
        <authorList>
            <person name="Li H."/>
        </authorList>
    </citation>
    <scope>NUCLEOTIDE SEQUENCE</scope>
    <source>
        <strain evidence="3">CkLH20</strain>
    </source>
</reference>
<feature type="compositionally biased region" description="Polar residues" evidence="2">
    <location>
        <begin position="558"/>
        <end position="567"/>
    </location>
</feature>
<feature type="coiled-coil region" evidence="1">
    <location>
        <begin position="368"/>
        <end position="436"/>
    </location>
</feature>
<feature type="region of interest" description="Disordered" evidence="2">
    <location>
        <begin position="756"/>
        <end position="873"/>
    </location>
</feature>
<evidence type="ECO:0000313" key="3">
    <source>
        <dbReference type="EMBL" id="KAF9876306.1"/>
    </source>
</evidence>
<dbReference type="RefSeq" id="XP_038745767.1">
    <property type="nucleotide sequence ID" value="XM_038888966.1"/>
</dbReference>
<accession>A0A9P6I9A3</accession>
<dbReference type="OrthoDB" id="4848543at2759"/>
<feature type="region of interest" description="Disordered" evidence="2">
    <location>
        <begin position="646"/>
        <end position="696"/>
    </location>
</feature>
<protein>
    <submittedName>
        <fullName evidence="3">Uncharacterized protein</fullName>
    </submittedName>
</protein>
<feature type="region of interest" description="Disordered" evidence="2">
    <location>
        <begin position="118"/>
        <end position="140"/>
    </location>
</feature>
<feature type="region of interest" description="Disordered" evidence="2">
    <location>
        <begin position="555"/>
        <end position="634"/>
    </location>
</feature>
<feature type="region of interest" description="Disordered" evidence="2">
    <location>
        <begin position="196"/>
        <end position="226"/>
    </location>
</feature>
<sequence>MSPKLEAVYANTCLLPRVRYLREMACHIEMEQWKRRARDTNAHAQKCQEEKERRAALEEELRGRLNLINFEMLRKEDQVKELKTELATAELDRDQMRAEIETSQVAQANLQLRIDQAEEEKTKSVKKASSASKKRWKTKEQQLRATIRSLEGDMEQEKGDLEAEISALREKEILFQKQSEDASINTKNLEFNIEKLKDSHSREGEKAKSLQEQLDEHKKREDSVQRLEQHLTSISTKVEKLTEKSAQADGVSSNVMDRSATEVLDLAEANLVRLDKLLELVKSTPRAPDADAIGGILKEFQDQVVSNFAQEVKHMTTAQSDVQGKVQSIQECLRTQSALVAEHKEQQQQLLQCLSKQGGESASVWQLLRSKEEQLNNTANAVIEMRQRFEAFIKTSEDHDRGGASDADLRAAVERLRESEAKVAHLETNLRNEHTAHEARETILKERLTTLEASRGSMERETTEERAKFATVSTKNQKLEKSLADANQRVCNLTMKLRDSQTAQKDPTDVEEKTPQELERELQEQHRVMSLCHKMLEDIQEVRVREATQEAALAYKGNESTNLQEPGSSSSSHGSSQMSTADKNGWDSNDDEIEVSRTAPVAEADKDYEIVISDNSDDSDGEEDDVLVPDTQLDERAVQVKRLVMRSPIEEPDQSPEPPSVAEERQKRRSSTNPGSGPTGILRRTTSSLQPVAVDAPGSTQEISLITHAGHTRYNRPVGSGNAIASAQFLVPRRRNGTGKSKAVTAGNVRSASILSSPFLRQLQPQGVKRAQSQPPDGRQPKRTKSVYDELSSDDPLSSSYAHEPDGINADETETDSHTLRSPHFRKGKETIAATQNLKQGPARQPLAEKTHGPQQPPSSSNDRRILKTYSKTPEADDLVRAKVNIF</sequence>
<comment type="caution">
    <text evidence="3">The sequence shown here is derived from an EMBL/GenBank/DDBJ whole genome shotgun (WGS) entry which is preliminary data.</text>
</comment>